<dbReference type="EMBL" id="VYSA01000001">
    <property type="protein sequence ID" value="KAA9111117.1"/>
    <property type="molecule type" value="Genomic_DNA"/>
</dbReference>
<dbReference type="RefSeq" id="WP_150447888.1">
    <property type="nucleotide sequence ID" value="NZ_VYSA01000001.1"/>
</dbReference>
<evidence type="ECO:0000313" key="8">
    <source>
        <dbReference type="EMBL" id="KAA9111117.1"/>
    </source>
</evidence>
<comment type="function">
    <text evidence="7">F(1)F(0) ATP synthase produces ATP from ADP in the presence of a proton or sodium gradient. F-type ATPases consist of two structural domains, F(1) containing the extramembraneous catalytic core and F(0) containing the membrane proton channel, linked together by a central stalk and a peripheral stalk. During catalysis, ATP synthesis in the catalytic domain of F(1) is coupled via a rotary mechanism of the central stalk subunits to proton translocation.</text>
</comment>
<keyword evidence="2 7" id="KW-0813">Transport</keyword>
<evidence type="ECO:0000313" key="9">
    <source>
        <dbReference type="Proteomes" id="UP000325827"/>
    </source>
</evidence>
<comment type="caution">
    <text evidence="8">The sequence shown here is derived from an EMBL/GenBank/DDBJ whole genome shotgun (WGS) entry which is preliminary data.</text>
</comment>
<keyword evidence="9" id="KW-1185">Reference proteome</keyword>
<evidence type="ECO:0000256" key="7">
    <source>
        <dbReference type="HAMAP-Rule" id="MF_01416"/>
    </source>
</evidence>
<keyword evidence="4 7" id="KW-0406">Ion transport</keyword>
<dbReference type="HAMAP" id="MF_01416">
    <property type="entry name" value="ATP_synth_delta_bact"/>
    <property type="match status" value="1"/>
</dbReference>
<dbReference type="GO" id="GO:0046933">
    <property type="term" value="F:proton-transporting ATP synthase activity, rotational mechanism"/>
    <property type="evidence" value="ECO:0007669"/>
    <property type="project" value="UniProtKB-UniRule"/>
</dbReference>
<reference evidence="9" key="1">
    <citation type="submission" date="2019-09" db="EMBL/GenBank/DDBJ databases">
        <title>Mumia zhuanghuii sp. nov. isolated from the intestinal contents of plateau pika (Ochotona curzoniae) in the Qinghai-Tibet plateau of China.</title>
        <authorList>
            <person name="Tian Z."/>
        </authorList>
    </citation>
    <scope>NUCLEOTIDE SEQUENCE [LARGE SCALE GENOMIC DNA]</scope>
    <source>
        <strain evidence="9">JCM 30598</strain>
    </source>
</reference>
<comment type="function">
    <text evidence="7">This protein is part of the stalk that links CF(0) to CF(1). It either transmits conformational changes from CF(0) to CF(1) or is implicated in proton conduction.</text>
</comment>
<dbReference type="OrthoDB" id="5242917at2"/>
<dbReference type="GO" id="GO:0005886">
    <property type="term" value="C:plasma membrane"/>
    <property type="evidence" value="ECO:0007669"/>
    <property type="project" value="UniProtKB-SubCell"/>
</dbReference>
<dbReference type="PANTHER" id="PTHR11910">
    <property type="entry name" value="ATP SYNTHASE DELTA CHAIN"/>
    <property type="match status" value="1"/>
</dbReference>
<keyword evidence="3 7" id="KW-0375">Hydrogen ion transport</keyword>
<protein>
    <recommendedName>
        <fullName evidence="7">ATP synthase subunit delta</fullName>
    </recommendedName>
    <alternativeName>
        <fullName evidence="7">ATP synthase F(1) sector subunit delta</fullName>
    </alternativeName>
    <alternativeName>
        <fullName evidence="7">F-type ATPase subunit delta</fullName>
        <shortName evidence="7">F-ATPase subunit delta</shortName>
    </alternativeName>
</protein>
<keyword evidence="5 7" id="KW-0472">Membrane</keyword>
<keyword evidence="6 7" id="KW-0066">ATP synthesis</keyword>
<dbReference type="Proteomes" id="UP000325827">
    <property type="component" value="Unassembled WGS sequence"/>
</dbReference>
<evidence type="ECO:0000256" key="4">
    <source>
        <dbReference type="ARBA" id="ARBA00023065"/>
    </source>
</evidence>
<keyword evidence="7" id="KW-1003">Cell membrane</keyword>
<proteinExistence type="inferred from homology"/>
<accession>A0A5J5J4E0</accession>
<dbReference type="GO" id="GO:0045259">
    <property type="term" value="C:proton-transporting ATP synthase complex"/>
    <property type="evidence" value="ECO:0007669"/>
    <property type="project" value="UniProtKB-KW"/>
</dbReference>
<evidence type="ECO:0000256" key="2">
    <source>
        <dbReference type="ARBA" id="ARBA00022448"/>
    </source>
</evidence>
<evidence type="ECO:0000256" key="1">
    <source>
        <dbReference type="ARBA" id="ARBA00004370"/>
    </source>
</evidence>
<comment type="subcellular location">
    <subcellularLocation>
        <location evidence="7">Cell membrane</location>
        <topology evidence="7">Peripheral membrane protein</topology>
    </subcellularLocation>
    <subcellularLocation>
        <location evidence="1">Membrane</location>
    </subcellularLocation>
</comment>
<evidence type="ECO:0000256" key="6">
    <source>
        <dbReference type="ARBA" id="ARBA00023310"/>
    </source>
</evidence>
<name>A0A5J5J4E0_9MICO</name>
<organism evidence="8 9">
    <name type="scientific">Microbacterium rhizomatis</name>
    <dbReference type="NCBI Taxonomy" id="1631477"/>
    <lineage>
        <taxon>Bacteria</taxon>
        <taxon>Bacillati</taxon>
        <taxon>Actinomycetota</taxon>
        <taxon>Actinomycetes</taxon>
        <taxon>Micrococcales</taxon>
        <taxon>Microbacteriaceae</taxon>
        <taxon>Microbacterium</taxon>
    </lineage>
</organism>
<keyword evidence="7" id="KW-0139">CF(1)</keyword>
<evidence type="ECO:0000256" key="3">
    <source>
        <dbReference type="ARBA" id="ARBA00022781"/>
    </source>
</evidence>
<dbReference type="InterPro" id="IPR000711">
    <property type="entry name" value="ATPase_OSCP/dsu"/>
</dbReference>
<dbReference type="NCBIfam" id="NF009967">
    <property type="entry name" value="PRK13430.1"/>
    <property type="match status" value="1"/>
</dbReference>
<gene>
    <name evidence="7" type="primary">atpH</name>
    <name evidence="8" type="ORF">F6B43_05780</name>
</gene>
<evidence type="ECO:0000256" key="5">
    <source>
        <dbReference type="ARBA" id="ARBA00023136"/>
    </source>
</evidence>
<sequence length="263" mass="27095">MGSATTQARAAAATVLDAATAVDLQVAGELFAAGRAIGDSTHLSGALADSAAPAAARAQVIADIFGSAVSPTALSLLTIIVEQRWSSASDLVEGINEVAMRAAAIAAPDADIEEELFRFSRTVAGNPELELALGSRRGDSAAKGALVETLLSGRASDATTLIVSSIVRQAGERRVRQLLTWAMQAVADQRDRKVATVVSAAPLNDAQIERLGAALAKKYGTRVSLNSVIDPTVVGGLRVQIADDVIDASVSSRLADLRQRLAG</sequence>
<comment type="similarity">
    <text evidence="7">Belongs to the ATPase delta chain family.</text>
</comment>
<dbReference type="Pfam" id="PF00213">
    <property type="entry name" value="OSCP"/>
    <property type="match status" value="1"/>
</dbReference>
<dbReference type="AlphaFoldDB" id="A0A5J5J4E0"/>